<dbReference type="Proteomes" id="UP000008022">
    <property type="component" value="Unassembled WGS sequence"/>
</dbReference>
<feature type="signal peptide" evidence="1">
    <location>
        <begin position="1"/>
        <end position="21"/>
    </location>
</feature>
<keyword evidence="1" id="KW-0732">Signal</keyword>
<dbReference type="EnsemblPlants" id="ORUFI03G19390.1">
    <property type="protein sequence ID" value="ORUFI03G19390.1"/>
    <property type="gene ID" value="ORUFI03G19390"/>
</dbReference>
<evidence type="ECO:0000313" key="2">
    <source>
        <dbReference type="EnsemblPlants" id="ORUFI03G19390.1"/>
    </source>
</evidence>
<name>A0A0E0NVJ8_ORYRU</name>
<accession>A0A0E0NVJ8</accession>
<dbReference type="Gene3D" id="1.10.520.10">
    <property type="match status" value="1"/>
</dbReference>
<dbReference type="HOGENOM" id="CLU_2241010_0_0_1"/>
<dbReference type="Gramene" id="ORUFI03G19390.1">
    <property type="protein sequence ID" value="ORUFI03G19390.1"/>
    <property type="gene ID" value="ORUFI03G19390"/>
</dbReference>
<dbReference type="AlphaFoldDB" id="A0A0E0NVJ8"/>
<dbReference type="OMA" id="YLTHAIM"/>
<keyword evidence="3" id="KW-1185">Reference proteome</keyword>
<reference evidence="2" key="2">
    <citation type="submission" date="2015-06" db="UniProtKB">
        <authorList>
            <consortium name="EnsemblPlants"/>
        </authorList>
    </citation>
    <scope>IDENTIFICATION</scope>
</reference>
<organism evidence="2 3">
    <name type="scientific">Oryza rufipogon</name>
    <name type="common">Brownbeard rice</name>
    <name type="synonym">Asian wild rice</name>
    <dbReference type="NCBI Taxonomy" id="4529"/>
    <lineage>
        <taxon>Eukaryota</taxon>
        <taxon>Viridiplantae</taxon>
        <taxon>Streptophyta</taxon>
        <taxon>Embryophyta</taxon>
        <taxon>Tracheophyta</taxon>
        <taxon>Spermatophyta</taxon>
        <taxon>Magnoliopsida</taxon>
        <taxon>Liliopsida</taxon>
        <taxon>Poales</taxon>
        <taxon>Poaceae</taxon>
        <taxon>BOP clade</taxon>
        <taxon>Oryzoideae</taxon>
        <taxon>Oryzeae</taxon>
        <taxon>Oryzinae</taxon>
        <taxon>Oryza</taxon>
    </lineage>
</organism>
<protein>
    <recommendedName>
        <fullName evidence="4">Peroxidase</fullName>
    </recommendedName>
</protein>
<dbReference type="STRING" id="4529.A0A0E0NVJ8"/>
<evidence type="ECO:0000313" key="3">
    <source>
        <dbReference type="Proteomes" id="UP000008022"/>
    </source>
</evidence>
<sequence length="105" mass="10842">MANKLAALLVSFAMLMAAAAGFYTPPSPSTCGLKVGYYHDKCPHAEAIVRGAVGAAILRDPGVHGGVYVVSSLAMASLPPSLSQCPAGNTTDFNYNPYLTHAIMA</sequence>
<proteinExistence type="predicted"/>
<evidence type="ECO:0008006" key="4">
    <source>
        <dbReference type="Google" id="ProtNLM"/>
    </source>
</evidence>
<feature type="chain" id="PRO_5002369221" description="Peroxidase" evidence="1">
    <location>
        <begin position="22"/>
        <end position="105"/>
    </location>
</feature>
<reference evidence="3" key="1">
    <citation type="submission" date="2013-06" db="EMBL/GenBank/DDBJ databases">
        <authorList>
            <person name="Zhao Q."/>
        </authorList>
    </citation>
    <scope>NUCLEOTIDE SEQUENCE</scope>
    <source>
        <strain evidence="3">cv. W1943</strain>
    </source>
</reference>
<evidence type="ECO:0000256" key="1">
    <source>
        <dbReference type="SAM" id="SignalP"/>
    </source>
</evidence>